<feature type="transmembrane region" description="Helical" evidence="6">
    <location>
        <begin position="15"/>
        <end position="37"/>
    </location>
</feature>
<accession>C7XWN7</accession>
<dbReference type="InterPro" id="IPR018365">
    <property type="entry name" value="Cell_cycle_FtsW-rel_CS"/>
</dbReference>
<dbReference type="Pfam" id="PF01098">
    <property type="entry name" value="FTSW_RODA_SPOVE"/>
    <property type="match status" value="1"/>
</dbReference>
<comment type="subcellular location">
    <subcellularLocation>
        <location evidence="1">Membrane</location>
        <topology evidence="1">Multi-pass membrane protein</topology>
    </subcellularLocation>
</comment>
<keyword evidence="4 6" id="KW-1133">Transmembrane helix</keyword>
<feature type="transmembrane region" description="Helical" evidence="6">
    <location>
        <begin position="295"/>
        <end position="313"/>
    </location>
</feature>
<sequence>MQRSQSEEIESRIDWGIIFCVLLLALIGLASIYVAGTHDRQQVSVVRQVVTQLAWYVIGTILVIVIMQFDSEQLWKIAPIAYWVGIFLMYAILVFYSRSYYASTGAKSWFAVGPFTFQPSEIMKPAYILMMGRVITTHNSEYAVHTVKNDWQLIGTMVLWLLPVLISLKLQNDFGTALVFCAIFAGMILVSGVTWKIIAPVAAGAVVIGGSVLAMVTSTVGRRILEHVGFQAYQFDRVDTWLNPAKDTTNQGYQLWQSIKAVGSGGIMGTGFNNSHVYVPVRESDMIFSVIGENFGFLGSILLILLYLLLIYLMIRVTFDTKNEFYAYVSTGVIMMILFHVFENIGMNIGLLPLTGIPLPFISAGGSSLIGNLIGIGMIMSMRYHHHSYMFSSNQEFH</sequence>
<dbReference type="STRING" id="575594.HMPREF0501_01040"/>
<evidence type="ECO:0000256" key="1">
    <source>
        <dbReference type="ARBA" id="ARBA00004141"/>
    </source>
</evidence>
<proteinExistence type="predicted"/>
<evidence type="ECO:0000313" key="7">
    <source>
        <dbReference type="EMBL" id="EEU30035.1"/>
    </source>
</evidence>
<dbReference type="PANTHER" id="PTHR30474">
    <property type="entry name" value="CELL CYCLE PROTEIN"/>
    <property type="match status" value="1"/>
</dbReference>
<gene>
    <name evidence="7" type="ORF">HMPREF0501_01040</name>
</gene>
<dbReference type="InterPro" id="IPR001182">
    <property type="entry name" value="FtsW/RodA"/>
</dbReference>
<evidence type="ECO:0000256" key="3">
    <source>
        <dbReference type="ARBA" id="ARBA00022960"/>
    </source>
</evidence>
<dbReference type="RefSeq" id="WP_006916884.1">
    <property type="nucleotide sequence ID" value="NZ_GG698804.1"/>
</dbReference>
<keyword evidence="3" id="KW-0133">Cell shape</keyword>
<dbReference type="GO" id="GO:0008360">
    <property type="term" value="P:regulation of cell shape"/>
    <property type="evidence" value="ECO:0007669"/>
    <property type="project" value="UniProtKB-KW"/>
</dbReference>
<evidence type="ECO:0000313" key="8">
    <source>
        <dbReference type="Proteomes" id="UP000003987"/>
    </source>
</evidence>
<feature type="transmembrane region" description="Helical" evidence="6">
    <location>
        <begin position="49"/>
        <end position="68"/>
    </location>
</feature>
<feature type="transmembrane region" description="Helical" evidence="6">
    <location>
        <begin position="197"/>
        <end position="216"/>
    </location>
</feature>
<dbReference type="PROSITE" id="PS00428">
    <property type="entry name" value="FTSW_RODA_SPOVE"/>
    <property type="match status" value="1"/>
</dbReference>
<protein>
    <submittedName>
        <fullName evidence="7">Cell cycle protein, FtsW/RodA/SpoVE family</fullName>
    </submittedName>
</protein>
<evidence type="ECO:0000256" key="4">
    <source>
        <dbReference type="ARBA" id="ARBA00022989"/>
    </source>
</evidence>
<evidence type="ECO:0000256" key="2">
    <source>
        <dbReference type="ARBA" id="ARBA00022692"/>
    </source>
</evidence>
<dbReference type="GO" id="GO:0005886">
    <property type="term" value="C:plasma membrane"/>
    <property type="evidence" value="ECO:0007669"/>
    <property type="project" value="TreeGrafter"/>
</dbReference>
<name>C7XWN7_9LACO</name>
<dbReference type="AlphaFoldDB" id="C7XWN7"/>
<dbReference type="PANTHER" id="PTHR30474:SF1">
    <property type="entry name" value="PEPTIDOGLYCAN GLYCOSYLTRANSFERASE MRDB"/>
    <property type="match status" value="1"/>
</dbReference>
<feature type="transmembrane region" description="Helical" evidence="6">
    <location>
        <begin position="80"/>
        <end position="97"/>
    </location>
</feature>
<evidence type="ECO:0000256" key="5">
    <source>
        <dbReference type="ARBA" id="ARBA00023136"/>
    </source>
</evidence>
<dbReference type="OrthoDB" id="9768187at2"/>
<dbReference type="HOGENOM" id="CLU_029243_2_0_9"/>
<dbReference type="GO" id="GO:0015648">
    <property type="term" value="F:lipid-linked peptidoglycan transporter activity"/>
    <property type="evidence" value="ECO:0007669"/>
    <property type="project" value="TreeGrafter"/>
</dbReference>
<keyword evidence="2 6" id="KW-0812">Transmembrane</keyword>
<dbReference type="EMBL" id="GG698804">
    <property type="protein sequence ID" value="EEU30035.1"/>
    <property type="molecule type" value="Genomic_DNA"/>
</dbReference>
<reference evidence="7 8" key="1">
    <citation type="submission" date="2009-06" db="EMBL/GenBank/DDBJ databases">
        <title>The Genome Sequence of Lactobacillus coleohominis strain 101-4-CHN.</title>
        <authorList>
            <consortium name="The Broad Institute Genome Sequencing Platform"/>
            <person name="Ward D."/>
            <person name="Young S.K."/>
            <person name="Zeng Q."/>
            <person name="Koehrsen M."/>
            <person name="Alvarado L."/>
            <person name="Berlin A."/>
            <person name="Borenstein D."/>
            <person name="Chen Z."/>
            <person name="Engels R."/>
            <person name="Freedman E."/>
            <person name="Gellesch M."/>
            <person name="Goldberg J."/>
            <person name="Griggs A."/>
            <person name="Gujja S."/>
            <person name="Heiman D."/>
            <person name="Hepburn T."/>
            <person name="Howarth C."/>
            <person name="Jen D."/>
            <person name="Larson L."/>
            <person name="Lewis B."/>
            <person name="Mehta T."/>
            <person name="Park D."/>
            <person name="Pearson M."/>
            <person name="Roberts A."/>
            <person name="Saif S."/>
            <person name="Shea T."/>
            <person name="Shenoy N."/>
            <person name="Sisk P."/>
            <person name="Stolte C."/>
            <person name="Sykes S."/>
            <person name="Walk T."/>
            <person name="White J."/>
            <person name="Yandava C."/>
            <person name="Liu Y."/>
            <person name="Xu Q."/>
            <person name="Lander E."/>
            <person name="Nusbaum C."/>
            <person name="Galagan J."/>
            <person name="Birren B."/>
        </authorList>
    </citation>
    <scope>NUCLEOTIDE SEQUENCE [LARGE SCALE GENOMIC DNA]</scope>
    <source>
        <strain evidence="7 8">101-4-CHN</strain>
    </source>
</reference>
<keyword evidence="5 6" id="KW-0472">Membrane</keyword>
<feature type="transmembrane region" description="Helical" evidence="6">
    <location>
        <begin position="174"/>
        <end position="190"/>
    </location>
</feature>
<dbReference type="eggNOG" id="COG0772">
    <property type="taxonomic scope" value="Bacteria"/>
</dbReference>
<dbReference type="Proteomes" id="UP000003987">
    <property type="component" value="Unassembled WGS sequence"/>
</dbReference>
<dbReference type="GO" id="GO:0051301">
    <property type="term" value="P:cell division"/>
    <property type="evidence" value="ECO:0007669"/>
    <property type="project" value="InterPro"/>
</dbReference>
<dbReference type="GO" id="GO:0032153">
    <property type="term" value="C:cell division site"/>
    <property type="evidence" value="ECO:0007669"/>
    <property type="project" value="TreeGrafter"/>
</dbReference>
<evidence type="ECO:0000256" key="6">
    <source>
        <dbReference type="SAM" id="Phobius"/>
    </source>
</evidence>
<organism evidence="7 8">
    <name type="scientific">Limosilactobacillus coleohominis 101-4-CHN</name>
    <dbReference type="NCBI Taxonomy" id="575594"/>
    <lineage>
        <taxon>Bacteria</taxon>
        <taxon>Bacillati</taxon>
        <taxon>Bacillota</taxon>
        <taxon>Bacilli</taxon>
        <taxon>Lactobacillales</taxon>
        <taxon>Lactobacillaceae</taxon>
        <taxon>Limosilactobacillus</taxon>
    </lineage>
</organism>
<keyword evidence="8" id="KW-1185">Reference proteome</keyword>
<feature type="transmembrane region" description="Helical" evidence="6">
    <location>
        <begin position="362"/>
        <end position="380"/>
    </location>
</feature>
<feature type="transmembrane region" description="Helical" evidence="6">
    <location>
        <begin position="325"/>
        <end position="342"/>
    </location>
</feature>